<dbReference type="Gene3D" id="3.10.20.30">
    <property type="match status" value="1"/>
</dbReference>
<dbReference type="CDD" id="cd00565">
    <property type="entry name" value="Ubl_ThiS"/>
    <property type="match status" value="1"/>
</dbReference>
<dbReference type="EMBL" id="UINC01190283">
    <property type="protein sequence ID" value="SVE04364.1"/>
    <property type="molecule type" value="Genomic_DNA"/>
</dbReference>
<evidence type="ECO:0000313" key="1">
    <source>
        <dbReference type="EMBL" id="SVE04364.1"/>
    </source>
</evidence>
<evidence type="ECO:0008006" key="2">
    <source>
        <dbReference type="Google" id="ProtNLM"/>
    </source>
</evidence>
<gene>
    <name evidence="1" type="ORF">METZ01_LOCUS457218</name>
</gene>
<dbReference type="NCBIfam" id="TIGR01683">
    <property type="entry name" value="thiS"/>
    <property type="match status" value="1"/>
</dbReference>
<dbReference type="InterPro" id="IPR003749">
    <property type="entry name" value="ThiS/MoaD-like"/>
</dbReference>
<reference evidence="1" key="1">
    <citation type="submission" date="2018-05" db="EMBL/GenBank/DDBJ databases">
        <authorList>
            <person name="Lanie J.A."/>
            <person name="Ng W.-L."/>
            <person name="Kazmierczak K.M."/>
            <person name="Andrzejewski T.M."/>
            <person name="Davidsen T.M."/>
            <person name="Wayne K.J."/>
            <person name="Tettelin H."/>
            <person name="Glass J.I."/>
            <person name="Rusch D."/>
            <person name="Podicherti R."/>
            <person name="Tsui H.-C.T."/>
            <person name="Winkler M.E."/>
        </authorList>
    </citation>
    <scope>NUCLEOTIDE SEQUENCE</scope>
</reference>
<dbReference type="Pfam" id="PF02597">
    <property type="entry name" value="ThiS"/>
    <property type="match status" value="1"/>
</dbReference>
<sequence length="67" mass="6978">MLEVTINGATHSFADGTTIGQMLETLELPGEGVAVEVNRNIVPRRSHGEALLGDGDEVEIVTFVGGG</sequence>
<protein>
    <recommendedName>
        <fullName evidence="2">Thiamine biosynthesis protein ThiS</fullName>
    </recommendedName>
</protein>
<dbReference type="PANTHER" id="PTHR34472">
    <property type="entry name" value="SULFUR CARRIER PROTEIN THIS"/>
    <property type="match status" value="1"/>
</dbReference>
<dbReference type="InterPro" id="IPR016155">
    <property type="entry name" value="Mopterin_synth/thiamin_S_b"/>
</dbReference>
<dbReference type="PANTHER" id="PTHR34472:SF1">
    <property type="entry name" value="SULFUR CARRIER PROTEIN THIS"/>
    <property type="match status" value="1"/>
</dbReference>
<organism evidence="1">
    <name type="scientific">marine metagenome</name>
    <dbReference type="NCBI Taxonomy" id="408172"/>
    <lineage>
        <taxon>unclassified sequences</taxon>
        <taxon>metagenomes</taxon>
        <taxon>ecological metagenomes</taxon>
    </lineage>
</organism>
<name>A0A383A9P9_9ZZZZ</name>
<dbReference type="InterPro" id="IPR010035">
    <property type="entry name" value="Thi_S"/>
</dbReference>
<dbReference type="SUPFAM" id="SSF54285">
    <property type="entry name" value="MoaD/ThiS"/>
    <property type="match status" value="1"/>
</dbReference>
<dbReference type="InterPro" id="IPR012675">
    <property type="entry name" value="Beta-grasp_dom_sf"/>
</dbReference>
<proteinExistence type="predicted"/>
<dbReference type="AlphaFoldDB" id="A0A383A9P9"/>
<accession>A0A383A9P9</accession>